<dbReference type="GeneTree" id="ENSGT00940000180976"/>
<dbReference type="Proteomes" id="UP000261360">
    <property type="component" value="Unplaced"/>
</dbReference>
<evidence type="ECO:0000313" key="4">
    <source>
        <dbReference type="Proteomes" id="UP000261360"/>
    </source>
</evidence>
<keyword evidence="4" id="KW-1185">Reference proteome</keyword>
<keyword evidence="2" id="KW-0472">Membrane</keyword>
<protein>
    <submittedName>
        <fullName evidence="3">Uncharacterized protein</fullName>
    </submittedName>
</protein>
<feature type="transmembrane region" description="Helical" evidence="2">
    <location>
        <begin position="12"/>
        <end position="30"/>
    </location>
</feature>
<proteinExistence type="predicted"/>
<evidence type="ECO:0000313" key="3">
    <source>
        <dbReference type="Ensembl" id="ENSSLDP00000001329.1"/>
    </source>
</evidence>
<reference evidence="3" key="2">
    <citation type="submission" date="2025-09" db="UniProtKB">
        <authorList>
            <consortium name="Ensembl"/>
        </authorList>
    </citation>
    <scope>IDENTIFICATION</scope>
</reference>
<sequence>MLVRVKNPKLVFIFIIIQTFVLSSIGTTWVTRDYIYLTALERSSLSHLIIYSSIQGEQGLRGQNGPLGKRGFRGGMGLPGPQGDQGPKGQPVKPSQCLLGQLETLSSTWKQLVLSDVP</sequence>
<keyword evidence="2" id="KW-0812">Transmembrane</keyword>
<dbReference type="Ensembl" id="ENSSLDT00000001409.1">
    <property type="protein sequence ID" value="ENSSLDP00000001329.1"/>
    <property type="gene ID" value="ENSSLDG00000001127.1"/>
</dbReference>
<feature type="region of interest" description="Disordered" evidence="1">
    <location>
        <begin position="71"/>
        <end position="94"/>
    </location>
</feature>
<feature type="compositionally biased region" description="Low complexity" evidence="1">
    <location>
        <begin position="81"/>
        <end position="94"/>
    </location>
</feature>
<accession>A0A3B4WB07</accession>
<dbReference type="AlphaFoldDB" id="A0A3B4WB07"/>
<keyword evidence="2" id="KW-1133">Transmembrane helix</keyword>
<evidence type="ECO:0000256" key="2">
    <source>
        <dbReference type="SAM" id="Phobius"/>
    </source>
</evidence>
<reference evidence="3" key="1">
    <citation type="submission" date="2025-08" db="UniProtKB">
        <authorList>
            <consortium name="Ensembl"/>
        </authorList>
    </citation>
    <scope>IDENTIFICATION</scope>
</reference>
<organism evidence="3 4">
    <name type="scientific">Seriola lalandi dorsalis</name>
    <dbReference type="NCBI Taxonomy" id="1841481"/>
    <lineage>
        <taxon>Eukaryota</taxon>
        <taxon>Metazoa</taxon>
        <taxon>Chordata</taxon>
        <taxon>Craniata</taxon>
        <taxon>Vertebrata</taxon>
        <taxon>Euteleostomi</taxon>
        <taxon>Actinopterygii</taxon>
        <taxon>Neopterygii</taxon>
        <taxon>Teleostei</taxon>
        <taxon>Neoteleostei</taxon>
        <taxon>Acanthomorphata</taxon>
        <taxon>Carangaria</taxon>
        <taxon>Carangiformes</taxon>
        <taxon>Carangidae</taxon>
        <taxon>Seriola</taxon>
    </lineage>
</organism>
<dbReference type="STRING" id="1841481.ENSSLDP00000001329"/>
<evidence type="ECO:0000256" key="1">
    <source>
        <dbReference type="SAM" id="MobiDB-lite"/>
    </source>
</evidence>
<name>A0A3B4WB07_SERLL</name>